<dbReference type="EMBL" id="GBXM01081119">
    <property type="protein sequence ID" value="JAH27458.1"/>
    <property type="molecule type" value="Transcribed_RNA"/>
</dbReference>
<accession>A0A0E9RGI1</accession>
<protein>
    <submittedName>
        <fullName evidence="1">Uncharacterized protein</fullName>
    </submittedName>
</protein>
<proteinExistence type="predicted"/>
<dbReference type="AlphaFoldDB" id="A0A0E9RGI1"/>
<organism evidence="1">
    <name type="scientific">Anguilla anguilla</name>
    <name type="common">European freshwater eel</name>
    <name type="synonym">Muraena anguilla</name>
    <dbReference type="NCBI Taxonomy" id="7936"/>
    <lineage>
        <taxon>Eukaryota</taxon>
        <taxon>Metazoa</taxon>
        <taxon>Chordata</taxon>
        <taxon>Craniata</taxon>
        <taxon>Vertebrata</taxon>
        <taxon>Euteleostomi</taxon>
        <taxon>Actinopterygii</taxon>
        <taxon>Neopterygii</taxon>
        <taxon>Teleostei</taxon>
        <taxon>Anguilliformes</taxon>
        <taxon>Anguillidae</taxon>
        <taxon>Anguilla</taxon>
    </lineage>
</organism>
<reference evidence="1" key="2">
    <citation type="journal article" date="2015" name="Fish Shellfish Immunol.">
        <title>Early steps in the European eel (Anguilla anguilla)-Vibrio vulnificus interaction in the gills: Role of the RtxA13 toxin.</title>
        <authorList>
            <person name="Callol A."/>
            <person name="Pajuelo D."/>
            <person name="Ebbesson L."/>
            <person name="Teles M."/>
            <person name="MacKenzie S."/>
            <person name="Amaro C."/>
        </authorList>
    </citation>
    <scope>NUCLEOTIDE SEQUENCE</scope>
</reference>
<name>A0A0E9RGI1_ANGAN</name>
<reference evidence="1" key="1">
    <citation type="submission" date="2014-11" db="EMBL/GenBank/DDBJ databases">
        <authorList>
            <person name="Amaro Gonzalez C."/>
        </authorList>
    </citation>
    <scope>NUCLEOTIDE SEQUENCE</scope>
</reference>
<evidence type="ECO:0000313" key="1">
    <source>
        <dbReference type="EMBL" id="JAH27458.1"/>
    </source>
</evidence>
<sequence length="72" mass="8732">MYDMHVCQIQTYMSNIYKIHNSHTSTHTHTHIHRFKIIAFFLSQYINLEWHLKAAHSVSVCFQLQWELVIFL</sequence>